<name>A0AAD7DH85_MYCRO</name>
<accession>A0AAD7DH85</accession>
<feature type="non-terminal residue" evidence="1">
    <location>
        <position position="82"/>
    </location>
</feature>
<organism evidence="1 2">
    <name type="scientific">Mycena rosella</name>
    <name type="common">Pink bonnet</name>
    <name type="synonym">Agaricus rosellus</name>
    <dbReference type="NCBI Taxonomy" id="1033263"/>
    <lineage>
        <taxon>Eukaryota</taxon>
        <taxon>Fungi</taxon>
        <taxon>Dikarya</taxon>
        <taxon>Basidiomycota</taxon>
        <taxon>Agaricomycotina</taxon>
        <taxon>Agaricomycetes</taxon>
        <taxon>Agaricomycetidae</taxon>
        <taxon>Agaricales</taxon>
        <taxon>Marasmiineae</taxon>
        <taxon>Mycenaceae</taxon>
        <taxon>Mycena</taxon>
    </lineage>
</organism>
<comment type="caution">
    <text evidence="1">The sequence shown here is derived from an EMBL/GenBank/DDBJ whole genome shotgun (WGS) entry which is preliminary data.</text>
</comment>
<reference evidence="1" key="1">
    <citation type="submission" date="2023-03" db="EMBL/GenBank/DDBJ databases">
        <title>Massive genome expansion in bonnet fungi (Mycena s.s.) driven by repeated elements and novel gene families across ecological guilds.</title>
        <authorList>
            <consortium name="Lawrence Berkeley National Laboratory"/>
            <person name="Harder C.B."/>
            <person name="Miyauchi S."/>
            <person name="Viragh M."/>
            <person name="Kuo A."/>
            <person name="Thoen E."/>
            <person name="Andreopoulos B."/>
            <person name="Lu D."/>
            <person name="Skrede I."/>
            <person name="Drula E."/>
            <person name="Henrissat B."/>
            <person name="Morin E."/>
            <person name="Kohler A."/>
            <person name="Barry K."/>
            <person name="LaButti K."/>
            <person name="Morin E."/>
            <person name="Salamov A."/>
            <person name="Lipzen A."/>
            <person name="Mereny Z."/>
            <person name="Hegedus B."/>
            <person name="Baldrian P."/>
            <person name="Stursova M."/>
            <person name="Weitz H."/>
            <person name="Taylor A."/>
            <person name="Grigoriev I.V."/>
            <person name="Nagy L.G."/>
            <person name="Martin F."/>
            <person name="Kauserud H."/>
        </authorList>
    </citation>
    <scope>NUCLEOTIDE SEQUENCE</scope>
    <source>
        <strain evidence="1">CBHHK067</strain>
    </source>
</reference>
<evidence type="ECO:0000313" key="2">
    <source>
        <dbReference type="Proteomes" id="UP001221757"/>
    </source>
</evidence>
<evidence type="ECO:0008006" key="3">
    <source>
        <dbReference type="Google" id="ProtNLM"/>
    </source>
</evidence>
<gene>
    <name evidence="1" type="ORF">B0H17DRAFT_890821</name>
</gene>
<sequence>SPRSQRLVLFDNPKPSGSIARTYSGLSRPQCSVWTQLRTSHIGLNTFLFRFHLAPSPDCPLCLVPEMVPHFLLACPWYRRER</sequence>
<dbReference type="Proteomes" id="UP001221757">
    <property type="component" value="Unassembled WGS sequence"/>
</dbReference>
<evidence type="ECO:0000313" key="1">
    <source>
        <dbReference type="EMBL" id="KAJ7691203.1"/>
    </source>
</evidence>
<proteinExistence type="predicted"/>
<protein>
    <recommendedName>
        <fullName evidence="3">Reverse transcriptase zinc-binding domain-containing protein</fullName>
    </recommendedName>
</protein>
<dbReference type="EMBL" id="JARKIE010000060">
    <property type="protein sequence ID" value="KAJ7691203.1"/>
    <property type="molecule type" value="Genomic_DNA"/>
</dbReference>
<dbReference type="AlphaFoldDB" id="A0AAD7DH85"/>
<feature type="non-terminal residue" evidence="1">
    <location>
        <position position="1"/>
    </location>
</feature>
<keyword evidence="2" id="KW-1185">Reference proteome</keyword>